<protein>
    <submittedName>
        <fullName evidence="1">Uncharacterized protein</fullName>
    </submittedName>
</protein>
<dbReference type="AlphaFoldDB" id="A0A376DK94"/>
<evidence type="ECO:0000313" key="1">
    <source>
        <dbReference type="EMBL" id="STC90521.1"/>
    </source>
</evidence>
<sequence>MQRQPLRITHQLERLYLSGILTSEATTRGFNATYGHYGLRRWLASLNEL</sequence>
<dbReference type="Proteomes" id="UP000255248">
    <property type="component" value="Unassembled WGS sequence"/>
</dbReference>
<reference evidence="1 2" key="1">
    <citation type="submission" date="2018-06" db="EMBL/GenBank/DDBJ databases">
        <authorList>
            <consortium name="Pathogen Informatics"/>
            <person name="Doyle S."/>
        </authorList>
    </citation>
    <scope>NUCLEOTIDE SEQUENCE [LARGE SCALE GENOMIC DNA]</scope>
    <source>
        <strain evidence="1 2">NCTC12121</strain>
    </source>
</reference>
<name>A0A376DK94_9GAMM</name>
<evidence type="ECO:0000313" key="2">
    <source>
        <dbReference type="Proteomes" id="UP000255248"/>
    </source>
</evidence>
<accession>A0A376DK94</accession>
<dbReference type="EMBL" id="UFXZ01000001">
    <property type="protein sequence ID" value="STC90521.1"/>
    <property type="molecule type" value="Genomic_DNA"/>
</dbReference>
<organism evidence="1 2">
    <name type="scientific">Edwardsiella hoshinae</name>
    <dbReference type="NCBI Taxonomy" id="93378"/>
    <lineage>
        <taxon>Bacteria</taxon>
        <taxon>Pseudomonadati</taxon>
        <taxon>Pseudomonadota</taxon>
        <taxon>Gammaproteobacteria</taxon>
        <taxon>Enterobacterales</taxon>
        <taxon>Hafniaceae</taxon>
        <taxon>Edwardsiella</taxon>
    </lineage>
</organism>
<proteinExistence type="predicted"/>
<gene>
    <name evidence="1" type="ORF">NCTC12121_02634</name>
</gene>